<protein>
    <recommendedName>
        <fullName evidence="3">Phospholipase/carboxylesterase/thioesterase domain-containing protein</fullName>
    </recommendedName>
</protein>
<evidence type="ECO:0000313" key="2">
    <source>
        <dbReference type="Proteomes" id="UP000064967"/>
    </source>
</evidence>
<dbReference type="RefSeq" id="WP_146649469.1">
    <property type="nucleotide sequence ID" value="NZ_CP012333.1"/>
</dbReference>
<evidence type="ECO:0008006" key="3">
    <source>
        <dbReference type="Google" id="ProtNLM"/>
    </source>
</evidence>
<dbReference type="KEGG" id="llu:AKJ09_05187"/>
<sequence length="249" mass="27079">MRRLSSVIASLALAFAFALITLVPRTALAKGGSAIGEPLRLEVPNAPEAYYYKPRAKGPKPILMYLHGRNGNPAEDCRKWARVASQFGWVVCPSGPGDSGAGGRSWSNGAGDAQRIIDATVAALRAKYKGKVQRRSNILIGFSEGAFVAMQVGLKDQATWSKWLILAASDQYWGGTEVESLDKRKVRRVYLLTGENDGVAQNTVRVGETLKKAKVPVMVKLVPGMGHEVPSDRMISTYRRPLAWLAQAK</sequence>
<dbReference type="EMBL" id="CP012333">
    <property type="protein sequence ID" value="AKU98523.1"/>
    <property type="molecule type" value="Genomic_DNA"/>
</dbReference>
<organism evidence="1 2">
    <name type="scientific">Labilithrix luteola</name>
    <dbReference type="NCBI Taxonomy" id="1391654"/>
    <lineage>
        <taxon>Bacteria</taxon>
        <taxon>Pseudomonadati</taxon>
        <taxon>Myxococcota</taxon>
        <taxon>Polyangia</taxon>
        <taxon>Polyangiales</taxon>
        <taxon>Labilitrichaceae</taxon>
        <taxon>Labilithrix</taxon>
    </lineage>
</organism>
<proteinExistence type="predicted"/>
<dbReference type="OrthoDB" id="9764953at2"/>
<reference evidence="1 2" key="1">
    <citation type="submission" date="2015-08" db="EMBL/GenBank/DDBJ databases">
        <authorList>
            <person name="Babu N.S."/>
            <person name="Beckwith C.J."/>
            <person name="Beseler K.G."/>
            <person name="Brison A."/>
            <person name="Carone J.V."/>
            <person name="Caskin T.P."/>
            <person name="Diamond M."/>
            <person name="Durham M.E."/>
            <person name="Foxe J.M."/>
            <person name="Go M."/>
            <person name="Henderson B.A."/>
            <person name="Jones I.B."/>
            <person name="McGettigan J.A."/>
            <person name="Micheletti S.J."/>
            <person name="Nasrallah M.E."/>
            <person name="Ortiz D."/>
            <person name="Piller C.R."/>
            <person name="Privatt S.R."/>
            <person name="Schneider S.L."/>
            <person name="Sharp S."/>
            <person name="Smith T.C."/>
            <person name="Stanton J.D."/>
            <person name="Ullery H.E."/>
            <person name="Wilson R.J."/>
            <person name="Serrano M.G."/>
            <person name="Buck G."/>
            <person name="Lee V."/>
            <person name="Wang Y."/>
            <person name="Carvalho R."/>
            <person name="Voegtly L."/>
            <person name="Shi R."/>
            <person name="Duckworth R."/>
            <person name="Johnson A."/>
            <person name="Loviza R."/>
            <person name="Walstead R."/>
            <person name="Shah Z."/>
            <person name="Kiflezghi M."/>
            <person name="Wade K."/>
            <person name="Ball S.L."/>
            <person name="Bradley K.W."/>
            <person name="Asai D.J."/>
            <person name="Bowman C.A."/>
            <person name="Russell D.A."/>
            <person name="Pope W.H."/>
            <person name="Jacobs-Sera D."/>
            <person name="Hendrix R.W."/>
            <person name="Hatfull G.F."/>
        </authorList>
    </citation>
    <scope>NUCLEOTIDE SEQUENCE [LARGE SCALE GENOMIC DNA]</scope>
    <source>
        <strain evidence="1 2">DSM 27648</strain>
    </source>
</reference>
<name>A0A0K1PYC0_9BACT</name>
<accession>A0A0K1PYC0</accession>
<dbReference type="Gene3D" id="3.40.50.1820">
    <property type="entry name" value="alpha/beta hydrolase"/>
    <property type="match status" value="1"/>
</dbReference>
<dbReference type="InterPro" id="IPR029058">
    <property type="entry name" value="AB_hydrolase_fold"/>
</dbReference>
<dbReference type="AlphaFoldDB" id="A0A0K1PYC0"/>
<keyword evidence="2" id="KW-1185">Reference proteome</keyword>
<dbReference type="STRING" id="1391654.AKJ09_05187"/>
<dbReference type="SUPFAM" id="SSF53474">
    <property type="entry name" value="alpha/beta-Hydrolases"/>
    <property type="match status" value="1"/>
</dbReference>
<evidence type="ECO:0000313" key="1">
    <source>
        <dbReference type="EMBL" id="AKU98523.1"/>
    </source>
</evidence>
<gene>
    <name evidence="1" type="ORF">AKJ09_05187</name>
</gene>
<dbReference type="Proteomes" id="UP000064967">
    <property type="component" value="Chromosome"/>
</dbReference>